<evidence type="ECO:0000256" key="8">
    <source>
        <dbReference type="ARBA" id="ARBA00022842"/>
    </source>
</evidence>
<evidence type="ECO:0000313" key="15">
    <source>
        <dbReference type="EMBL" id="KNE21004.1"/>
    </source>
</evidence>
<dbReference type="GO" id="GO:0046872">
    <property type="term" value="F:metal ion binding"/>
    <property type="evidence" value="ECO:0007669"/>
    <property type="project" value="UniProtKB-KW"/>
</dbReference>
<keyword evidence="7 11" id="KW-0067">ATP-binding</keyword>
<keyword evidence="12" id="KW-0812">Transmembrane</keyword>
<dbReference type="InterPro" id="IPR001645">
    <property type="entry name" value="Folylpolyglutamate_synth"/>
</dbReference>
<dbReference type="InterPro" id="IPR013221">
    <property type="entry name" value="Mur_ligase_cen"/>
</dbReference>
<comment type="catalytic activity">
    <reaction evidence="10">
        <text>(6S)-5,6,7,8-tetrahydrofolyl-(gamma-L-Glu)(n) + L-glutamate + ATP = (6S)-5,6,7,8-tetrahydrofolyl-(gamma-L-Glu)(n+1) + ADP + phosphate + H(+)</text>
        <dbReference type="Rhea" id="RHEA:10580"/>
        <dbReference type="Rhea" id="RHEA-COMP:14738"/>
        <dbReference type="Rhea" id="RHEA-COMP:14740"/>
        <dbReference type="ChEBI" id="CHEBI:15378"/>
        <dbReference type="ChEBI" id="CHEBI:29985"/>
        <dbReference type="ChEBI" id="CHEBI:30616"/>
        <dbReference type="ChEBI" id="CHEBI:43474"/>
        <dbReference type="ChEBI" id="CHEBI:141005"/>
        <dbReference type="ChEBI" id="CHEBI:456216"/>
        <dbReference type="EC" id="6.3.2.17"/>
    </reaction>
</comment>
<dbReference type="SUPFAM" id="SSF53244">
    <property type="entry name" value="MurD-like peptide ligases, peptide-binding domain"/>
    <property type="match status" value="1"/>
</dbReference>
<evidence type="ECO:0000256" key="6">
    <source>
        <dbReference type="ARBA" id="ARBA00022741"/>
    </source>
</evidence>
<dbReference type="PANTHER" id="PTHR11136">
    <property type="entry name" value="FOLYLPOLYGLUTAMATE SYNTHASE-RELATED"/>
    <property type="match status" value="1"/>
</dbReference>
<dbReference type="Gene3D" id="3.90.190.20">
    <property type="entry name" value="Mur ligase, C-terminal domain"/>
    <property type="match status" value="1"/>
</dbReference>
<evidence type="ECO:0000256" key="3">
    <source>
        <dbReference type="ARBA" id="ARBA00013025"/>
    </source>
</evidence>
<reference evidence="16" key="1">
    <citation type="submission" date="2015-07" db="EMBL/GenBank/DDBJ databases">
        <title>Fjat-10053 dsm26.</title>
        <authorList>
            <person name="Liu B."/>
            <person name="Wang J."/>
            <person name="Zhu Y."/>
            <person name="Liu G."/>
            <person name="Chen Q."/>
            <person name="Chen Z."/>
            <person name="Lan J."/>
            <person name="Che J."/>
            <person name="Ge C."/>
            <person name="Shi H."/>
            <person name="Pan Z."/>
            <person name="Liu X."/>
        </authorList>
    </citation>
    <scope>NUCLEOTIDE SEQUENCE [LARGE SCALE GENOMIC DNA]</scope>
    <source>
        <strain evidence="16">DSM 26</strain>
    </source>
</reference>
<feature type="transmembrane region" description="Helical" evidence="12">
    <location>
        <begin position="399"/>
        <end position="417"/>
    </location>
</feature>
<dbReference type="PATRIC" id="fig|1473.5.peg.2739"/>
<dbReference type="Gene3D" id="3.40.1190.10">
    <property type="entry name" value="Mur-like, catalytic domain"/>
    <property type="match status" value="1"/>
</dbReference>
<evidence type="ECO:0000256" key="1">
    <source>
        <dbReference type="ARBA" id="ARBA00001946"/>
    </source>
</evidence>
<organism evidence="15 16">
    <name type="scientific">Virgibacillus pantothenticus</name>
    <dbReference type="NCBI Taxonomy" id="1473"/>
    <lineage>
        <taxon>Bacteria</taxon>
        <taxon>Bacillati</taxon>
        <taxon>Bacillota</taxon>
        <taxon>Bacilli</taxon>
        <taxon>Bacillales</taxon>
        <taxon>Bacillaceae</taxon>
        <taxon>Virgibacillus</taxon>
    </lineage>
</organism>
<keyword evidence="6 11" id="KW-0547">Nucleotide-binding</keyword>
<proteinExistence type="inferred from homology"/>
<comment type="caution">
    <text evidence="15">The sequence shown here is derived from an EMBL/GenBank/DDBJ whole genome shotgun (WGS) entry which is preliminary data.</text>
</comment>
<dbReference type="GeneID" id="66870174"/>
<dbReference type="Pfam" id="PF02875">
    <property type="entry name" value="Mur_ligase_C"/>
    <property type="match status" value="1"/>
</dbReference>
<sequence>MKQIEAFFMHRSQLGIRPGLERMKQLLALLGHPESRLSAIHVAGTNGKGSTSAFLKQGLQASGYRVGAFTSPSLYGIRGYIYVDDEPISEQEFVKVWEAVYPAVQTLDQQQQHPTEFEILTAIAFFYFASHVDIAVVEAGMGGREDTTNCMNPIISIITTVAKDHTAFLGQTISEIASHKAGIIKHGTPVVIGDLQQAAKTVVLQEANKQRAPIYQLGVDFWYRRITSANLRNHMVWNARNTNPISFELSMYGEHQLANASLALTALQILKQQGFSIQSDKLQDAFFSVQLEGRFEVVSQQPFIIVDGAHNPAGIHAFMETLENNFPHQERQLLFAAFKDKAIDDMLAELKSGFQKIQLTTFDHPRAAGISDLKQHQNTSIEFVNSWEQAICEMDNPEIIYYVTGSLYFISIVRSYMLKKKR</sequence>
<dbReference type="InterPro" id="IPR004101">
    <property type="entry name" value="Mur_ligase_C"/>
</dbReference>
<evidence type="ECO:0000313" key="16">
    <source>
        <dbReference type="Proteomes" id="UP000036780"/>
    </source>
</evidence>
<feature type="domain" description="Mur ligase C-terminal" evidence="13">
    <location>
        <begin position="293"/>
        <end position="392"/>
    </location>
</feature>
<dbReference type="PIRSF" id="PIRSF001563">
    <property type="entry name" value="Folylpolyglu_synth"/>
    <property type="match status" value="1"/>
</dbReference>
<dbReference type="GO" id="GO:0004326">
    <property type="term" value="F:tetrahydrofolylpolyglutamate synthase activity"/>
    <property type="evidence" value="ECO:0007669"/>
    <property type="project" value="UniProtKB-EC"/>
</dbReference>
<gene>
    <name evidence="15" type="ORF">AFK71_19965</name>
</gene>
<dbReference type="EMBL" id="LGTO01000007">
    <property type="protein sequence ID" value="KNE21004.1"/>
    <property type="molecule type" value="Genomic_DNA"/>
</dbReference>
<evidence type="ECO:0000256" key="4">
    <source>
        <dbReference type="ARBA" id="ARBA00022598"/>
    </source>
</evidence>
<feature type="domain" description="Mur ligase central" evidence="14">
    <location>
        <begin position="42"/>
        <end position="266"/>
    </location>
</feature>
<evidence type="ECO:0000256" key="12">
    <source>
        <dbReference type="SAM" id="Phobius"/>
    </source>
</evidence>
<keyword evidence="16" id="KW-1185">Reference proteome</keyword>
<evidence type="ECO:0000259" key="14">
    <source>
        <dbReference type="Pfam" id="PF08245"/>
    </source>
</evidence>
<evidence type="ECO:0000256" key="11">
    <source>
        <dbReference type="PIRNR" id="PIRNR001563"/>
    </source>
</evidence>
<evidence type="ECO:0000256" key="10">
    <source>
        <dbReference type="ARBA" id="ARBA00047493"/>
    </source>
</evidence>
<comment type="similarity">
    <text evidence="2 11">Belongs to the folylpolyglutamate synthase family.</text>
</comment>
<evidence type="ECO:0000256" key="7">
    <source>
        <dbReference type="ARBA" id="ARBA00022840"/>
    </source>
</evidence>
<name>A0A0L0QQY3_VIRPA</name>
<keyword evidence="5" id="KW-0479">Metal-binding</keyword>
<dbReference type="Pfam" id="PF08245">
    <property type="entry name" value="Mur_ligase_M"/>
    <property type="match status" value="1"/>
</dbReference>
<dbReference type="EC" id="6.3.2.17" evidence="3"/>
<dbReference type="PANTHER" id="PTHR11136:SF0">
    <property type="entry name" value="DIHYDROFOLATE SYNTHETASE-RELATED"/>
    <property type="match status" value="1"/>
</dbReference>
<evidence type="ECO:0000259" key="13">
    <source>
        <dbReference type="Pfam" id="PF02875"/>
    </source>
</evidence>
<accession>A0A0L0QQY3</accession>
<comment type="cofactor">
    <cofactor evidence="1">
        <name>Mg(2+)</name>
        <dbReference type="ChEBI" id="CHEBI:18420"/>
    </cofactor>
</comment>
<keyword evidence="12" id="KW-1133">Transmembrane helix</keyword>
<dbReference type="GO" id="GO:0005524">
    <property type="term" value="F:ATP binding"/>
    <property type="evidence" value="ECO:0007669"/>
    <property type="project" value="UniProtKB-KW"/>
</dbReference>
<keyword evidence="12" id="KW-0472">Membrane</keyword>
<dbReference type="GO" id="GO:0008841">
    <property type="term" value="F:dihydrofolate synthase activity"/>
    <property type="evidence" value="ECO:0007669"/>
    <property type="project" value="TreeGrafter"/>
</dbReference>
<dbReference type="InterPro" id="IPR036615">
    <property type="entry name" value="Mur_ligase_C_dom_sf"/>
</dbReference>
<dbReference type="RefSeq" id="WP_072742350.1">
    <property type="nucleotide sequence ID" value="NZ_BOSN01000001.1"/>
</dbReference>
<protein>
    <recommendedName>
        <fullName evidence="3">tetrahydrofolate synthase</fullName>
        <ecNumber evidence="3">6.3.2.17</ecNumber>
    </recommendedName>
    <alternativeName>
        <fullName evidence="9">Tetrahydrofolylpolyglutamate synthase</fullName>
    </alternativeName>
</protein>
<evidence type="ECO:0000256" key="5">
    <source>
        <dbReference type="ARBA" id="ARBA00022723"/>
    </source>
</evidence>
<dbReference type="GO" id="GO:0005737">
    <property type="term" value="C:cytoplasm"/>
    <property type="evidence" value="ECO:0007669"/>
    <property type="project" value="TreeGrafter"/>
</dbReference>
<dbReference type="AlphaFoldDB" id="A0A0L0QQY3"/>
<keyword evidence="4 11" id="KW-0436">Ligase</keyword>
<dbReference type="OrthoDB" id="9809356at2"/>
<keyword evidence="8" id="KW-0460">Magnesium</keyword>
<evidence type="ECO:0000256" key="9">
    <source>
        <dbReference type="ARBA" id="ARBA00030592"/>
    </source>
</evidence>
<dbReference type="NCBIfam" id="TIGR01499">
    <property type="entry name" value="folC"/>
    <property type="match status" value="1"/>
</dbReference>
<evidence type="ECO:0000256" key="2">
    <source>
        <dbReference type="ARBA" id="ARBA00008276"/>
    </source>
</evidence>
<dbReference type="FunFam" id="3.40.1190.10:FF:000011">
    <property type="entry name" value="Folylpolyglutamate synthase/dihydrofolate synthase"/>
    <property type="match status" value="1"/>
</dbReference>
<dbReference type="SUPFAM" id="SSF53623">
    <property type="entry name" value="MurD-like peptide ligases, catalytic domain"/>
    <property type="match status" value="1"/>
</dbReference>
<dbReference type="Proteomes" id="UP000036780">
    <property type="component" value="Unassembled WGS sequence"/>
</dbReference>
<dbReference type="InterPro" id="IPR036565">
    <property type="entry name" value="Mur-like_cat_sf"/>
</dbReference>